<keyword evidence="2" id="KW-1185">Reference proteome</keyword>
<gene>
    <name evidence="1" type="ORF">FE839_00035</name>
</gene>
<dbReference type="EMBL" id="VCHQ01000001">
    <property type="protein sequence ID" value="TLV23818.1"/>
    <property type="molecule type" value="Genomic_DNA"/>
</dbReference>
<sequence length="77" mass="8899">MEESLEQPREQPIASFIWCGVRVIVYSQTVKFAGTMLHRHFLPTNLRLKINEEVQQAAMNPGAHRHSGYPARNLLRK</sequence>
<name>A0A5R9LP69_9ENTR</name>
<evidence type="ECO:0000313" key="2">
    <source>
        <dbReference type="Proteomes" id="UP000307430"/>
    </source>
</evidence>
<protein>
    <submittedName>
        <fullName evidence="1">Uncharacterized protein</fullName>
    </submittedName>
</protein>
<dbReference type="AlphaFoldDB" id="A0A5R9LP69"/>
<comment type="caution">
    <text evidence="1">The sequence shown here is derived from an EMBL/GenBank/DDBJ whole genome shotgun (WGS) entry which is preliminary data.</text>
</comment>
<dbReference type="Proteomes" id="UP000307430">
    <property type="component" value="Unassembled WGS sequence"/>
</dbReference>
<evidence type="ECO:0000313" key="1">
    <source>
        <dbReference type="EMBL" id="TLV23818.1"/>
    </source>
</evidence>
<accession>A0A5R9LP69</accession>
<proteinExistence type="predicted"/>
<reference evidence="1 2" key="1">
    <citation type="submission" date="2019-05" db="EMBL/GenBank/DDBJ databases">
        <title>Genome sequence of Klebsiella sp strain TOUT106.</title>
        <authorList>
            <person name="Rahi P."/>
            <person name="Chaudhari D."/>
        </authorList>
    </citation>
    <scope>NUCLEOTIDE SEQUENCE [LARGE SCALE GENOMIC DNA]</scope>
    <source>
        <strain evidence="1 2">TOUT106</strain>
    </source>
</reference>
<organism evidence="1 2">
    <name type="scientific">Klebsiella indica</name>
    <dbReference type="NCBI Taxonomy" id="2582917"/>
    <lineage>
        <taxon>Bacteria</taxon>
        <taxon>Pseudomonadati</taxon>
        <taxon>Pseudomonadota</taxon>
        <taxon>Gammaproteobacteria</taxon>
        <taxon>Enterobacterales</taxon>
        <taxon>Enterobacteriaceae</taxon>
        <taxon>Klebsiella/Raoultella group</taxon>
        <taxon>Klebsiella</taxon>
    </lineage>
</organism>
<dbReference type="RefSeq" id="WP_138357879.1">
    <property type="nucleotide sequence ID" value="NZ_JBCIVH010000015.1"/>
</dbReference>